<name>A0A8J6N833_9BACT</name>
<dbReference type="EMBL" id="JACNLK010000045">
    <property type="protein sequence ID" value="MBC8208547.1"/>
    <property type="molecule type" value="Genomic_DNA"/>
</dbReference>
<protein>
    <submittedName>
        <fullName evidence="2">Uncharacterized protein</fullName>
    </submittedName>
</protein>
<comment type="caution">
    <text evidence="2">The sequence shown here is derived from an EMBL/GenBank/DDBJ whole genome shotgun (WGS) entry which is preliminary data.</text>
</comment>
<reference evidence="2 3" key="1">
    <citation type="submission" date="2020-08" db="EMBL/GenBank/DDBJ databases">
        <title>Bridging the membrane lipid divide: bacteria of the FCB group superphylum have the potential to synthesize archaeal ether lipids.</title>
        <authorList>
            <person name="Villanueva L."/>
            <person name="Von Meijenfeldt F.A.B."/>
            <person name="Westbye A.B."/>
            <person name="Yadav S."/>
            <person name="Hopmans E.C."/>
            <person name="Dutilh B.E."/>
            <person name="Sinninghe Damste J.S."/>
        </authorList>
    </citation>
    <scope>NUCLEOTIDE SEQUENCE [LARGE SCALE GENOMIC DNA]</scope>
    <source>
        <strain evidence="2">NIOZ-UU81</strain>
    </source>
</reference>
<feature type="transmembrane region" description="Helical" evidence="1">
    <location>
        <begin position="223"/>
        <end position="242"/>
    </location>
</feature>
<feature type="transmembrane region" description="Helical" evidence="1">
    <location>
        <begin position="20"/>
        <end position="47"/>
    </location>
</feature>
<accession>A0A8J6N833</accession>
<organism evidence="2 3">
    <name type="scientific">Candidatus Desulfatifera sulfidica</name>
    <dbReference type="NCBI Taxonomy" id="2841691"/>
    <lineage>
        <taxon>Bacteria</taxon>
        <taxon>Pseudomonadati</taxon>
        <taxon>Thermodesulfobacteriota</taxon>
        <taxon>Desulfobulbia</taxon>
        <taxon>Desulfobulbales</taxon>
        <taxon>Desulfobulbaceae</taxon>
        <taxon>Candidatus Desulfatifera</taxon>
    </lineage>
</organism>
<keyword evidence="1" id="KW-0472">Membrane</keyword>
<feature type="transmembrane region" description="Helical" evidence="1">
    <location>
        <begin position="327"/>
        <end position="348"/>
    </location>
</feature>
<evidence type="ECO:0000313" key="2">
    <source>
        <dbReference type="EMBL" id="MBC8208547.1"/>
    </source>
</evidence>
<feature type="transmembrane region" description="Helical" evidence="1">
    <location>
        <begin position="254"/>
        <end position="275"/>
    </location>
</feature>
<keyword evidence="1" id="KW-1133">Transmembrane helix</keyword>
<feature type="transmembrane region" description="Helical" evidence="1">
    <location>
        <begin position="185"/>
        <end position="203"/>
    </location>
</feature>
<dbReference type="Proteomes" id="UP000599024">
    <property type="component" value="Unassembled WGS sequence"/>
</dbReference>
<feature type="transmembrane region" description="Helical" evidence="1">
    <location>
        <begin position="68"/>
        <end position="88"/>
    </location>
</feature>
<keyword evidence="1" id="KW-0812">Transmembrane</keyword>
<feature type="transmembrane region" description="Helical" evidence="1">
    <location>
        <begin position="100"/>
        <end position="120"/>
    </location>
</feature>
<dbReference type="AlphaFoldDB" id="A0A8J6N833"/>
<feature type="transmembrane region" description="Helical" evidence="1">
    <location>
        <begin position="132"/>
        <end position="157"/>
    </location>
</feature>
<proteinExistence type="predicted"/>
<evidence type="ECO:0000256" key="1">
    <source>
        <dbReference type="SAM" id="Phobius"/>
    </source>
</evidence>
<gene>
    <name evidence="2" type="ORF">H8E79_05220</name>
</gene>
<feature type="transmembrane region" description="Helical" evidence="1">
    <location>
        <begin position="287"/>
        <end position="307"/>
    </location>
</feature>
<sequence>MNPLQLIPAADPLQVPWGWFQIFLTATFLFHLIAMNLMLGGTLINFFRHVRGQYPADLLEDTAHKIPFSVAFAVNFGVAPLLFLQVLHGQFIYTSSVLMASFWLLIMPLLIAAYGTSYFYSFNFRCLSNWHTVISGLIAILMLGVAFIFTCNLSLMLNPPAWTAYFERPEGLILNLSDPTLFPRFIHSVLGSIAVAGLGLALWHDWQARRGNSDSAQLIPADLRWFSGATMLNFAFGFWYFGSLPEGVRSASGFTGSLLIFFLLLGIATAILALIAAGTLRVRATAFWTLLTLTAMVLVRELVRSLLLNPWISTTEPAVTAFQYSPLFFFLLTLAGGLWLIWFIIRLVTSSTQADTKEARS</sequence>
<evidence type="ECO:0000313" key="3">
    <source>
        <dbReference type="Proteomes" id="UP000599024"/>
    </source>
</evidence>